<sequence length="1100" mass="118714">MISATYLQRLFGIKTSEARTVGLFLLHNFLLGIGSVLVYVAANVLLLEHDPAHSLPLGYIAGALAMMAVSKVYTYFEHHYLLKKLAVRVLLAVVALTGVMGVLVAVGHSVAAAAAIMVGYRVIYLLTNLEFWGVSAVVFDVRQSKRLFSVISSGDMPAKALGALLAALIHGDAQLPVLLGVSFAAYLGALFALRSTLSSHVVEAAARPVRQSQHNSAPLVKRLFGGSELVLAMCLSLVAIAAVISGVEYMFFINVKHRFHASEDITRSVGWVLGLTYLAAMFFKLLVSRQALDRYGVQWSLQLLPAVALVCLVVFGGVQVMGASSQTTLLAYFCGLYLLLEVLRRTVFDPVFLVLFQPLAPQQRLAAHTLAKGFYEPLGMGLTGLLFLALGAGDMLGGWIPFAWMGGLLVLALWFLRRTYRGYLAELKDGLGRRFADTAELALPEAARQVVLAHLRSPRPTEVLNAVAWLRQHEPTALPSHAPTLLQHPDERVRLALLATPEVRPLPPESLHALALHDPTPAVREAAAQQFASAPPDSPGLANLLAGPDLAARQGAIRGSLEALPDHELARHSLQQLLQEASPEASCAALGLLIFFPADTQTQLLDRSLANADATVAHAALSAIGTLGHVELAPYLVRALGDKKRWQPAADSLVALGPPVVASLREALQQSTSNVLTHRLAAVLERLDAPASRTALVELAQSSNLFFRLVALRALRHFSPTSAEQSVFERLLREEFRLASQLLHGLVPTQPLALQATVHYELGLLHQRVFGILAQLYDADLVATAQRNVAHAARERQANALEILDNLIPRPIYQGLQALLDDTPVAEKARLFATLTTPSRPPRSVAAKKAAGARGTAVALPQAPAAALPEALPVFLLRRGHSAFTAWTLSVALRHWQPTETDAAALLLPYLQATIPLLRESAAVAAAALVTHTGQPLSDLPSPLSAMSHAPTTADARISALERVVVLKSTALFAQTPENVLSSIVPIMREVTFQEGEEIFAKGDIGTSLFIVHDGQVGIFNGSQQLATFGPGDFFGELALLDTEPRSASAAALSQVLAFRLDQEDFYDVMEERGEVLRNIMRMLCQRIRQQNEKMRELAG</sequence>
<dbReference type="RefSeq" id="WP_196283450.1">
    <property type="nucleotide sequence ID" value="NZ_JADQDQ010000009.1"/>
</dbReference>
<dbReference type="SUPFAM" id="SSF51206">
    <property type="entry name" value="cAMP-binding domain-like"/>
    <property type="match status" value="1"/>
</dbReference>
<dbReference type="Gene3D" id="1.25.10.10">
    <property type="entry name" value="Leucine-rich Repeat Variant"/>
    <property type="match status" value="1"/>
</dbReference>
<feature type="transmembrane region" description="Helical" evidence="9">
    <location>
        <begin position="54"/>
        <end position="73"/>
    </location>
</feature>
<keyword evidence="8" id="KW-0407">Ion channel</keyword>
<dbReference type="SUPFAM" id="SSF48371">
    <property type="entry name" value="ARM repeat"/>
    <property type="match status" value="1"/>
</dbReference>
<feature type="transmembrane region" description="Helical" evidence="9">
    <location>
        <begin position="265"/>
        <end position="287"/>
    </location>
</feature>
<accession>A0ABS0IL85</accession>
<comment type="caution">
    <text evidence="11">The sequence shown here is derived from an EMBL/GenBank/DDBJ whole genome shotgun (WGS) entry which is preliminary data.</text>
</comment>
<dbReference type="InterPro" id="IPR018490">
    <property type="entry name" value="cNMP-bd_dom_sf"/>
</dbReference>
<keyword evidence="3 9" id="KW-0812">Transmembrane</keyword>
<protein>
    <submittedName>
        <fullName evidence="11">Cyclic nucleotide-binding domain-containing protein</fullName>
    </submittedName>
</protein>
<feature type="transmembrane region" description="Helical" evidence="9">
    <location>
        <begin position="21"/>
        <end position="42"/>
    </location>
</feature>
<keyword evidence="7" id="KW-1071">Ligand-gated ion channel</keyword>
<evidence type="ECO:0000256" key="8">
    <source>
        <dbReference type="ARBA" id="ARBA00023303"/>
    </source>
</evidence>
<feature type="domain" description="Cyclic nucleotide-binding" evidence="10">
    <location>
        <begin position="972"/>
        <end position="1087"/>
    </location>
</feature>
<evidence type="ECO:0000259" key="10">
    <source>
        <dbReference type="PROSITE" id="PS50042"/>
    </source>
</evidence>
<name>A0ABS0IL85_9BACT</name>
<evidence type="ECO:0000256" key="1">
    <source>
        <dbReference type="ARBA" id="ARBA00004141"/>
    </source>
</evidence>
<keyword evidence="12" id="KW-1185">Reference proteome</keyword>
<gene>
    <name evidence="11" type="ORF">I2I05_16970</name>
</gene>
<evidence type="ECO:0000256" key="6">
    <source>
        <dbReference type="ARBA" id="ARBA00023136"/>
    </source>
</evidence>
<dbReference type="InterPro" id="IPR000595">
    <property type="entry name" value="cNMP-bd_dom"/>
</dbReference>
<feature type="transmembrane region" description="Helical" evidence="9">
    <location>
        <begin position="374"/>
        <end position="392"/>
    </location>
</feature>
<dbReference type="Proteomes" id="UP000597617">
    <property type="component" value="Unassembled WGS sequence"/>
</dbReference>
<dbReference type="InterPro" id="IPR018488">
    <property type="entry name" value="cNMP-bd_CS"/>
</dbReference>
<feature type="transmembrane region" description="Helical" evidence="9">
    <location>
        <begin position="229"/>
        <end position="253"/>
    </location>
</feature>
<keyword evidence="5" id="KW-0406">Ion transport</keyword>
<dbReference type="PROSITE" id="PS00889">
    <property type="entry name" value="CNMP_BINDING_2"/>
    <property type="match status" value="1"/>
</dbReference>
<feature type="transmembrane region" description="Helical" evidence="9">
    <location>
        <begin position="299"/>
        <end position="317"/>
    </location>
</feature>
<evidence type="ECO:0000256" key="5">
    <source>
        <dbReference type="ARBA" id="ARBA00023065"/>
    </source>
</evidence>
<evidence type="ECO:0000313" key="12">
    <source>
        <dbReference type="Proteomes" id="UP000597617"/>
    </source>
</evidence>
<evidence type="ECO:0000313" key="11">
    <source>
        <dbReference type="EMBL" id="MBF9239098.1"/>
    </source>
</evidence>
<feature type="transmembrane region" description="Helical" evidence="9">
    <location>
        <begin position="85"/>
        <end position="116"/>
    </location>
</feature>
<feature type="transmembrane region" description="Helical" evidence="9">
    <location>
        <begin position="148"/>
        <end position="169"/>
    </location>
</feature>
<dbReference type="SMART" id="SM00100">
    <property type="entry name" value="cNMP"/>
    <property type="match status" value="1"/>
</dbReference>
<dbReference type="InterPro" id="IPR050866">
    <property type="entry name" value="CNG_cation_channel"/>
</dbReference>
<dbReference type="InterPro" id="IPR036259">
    <property type="entry name" value="MFS_trans_sf"/>
</dbReference>
<dbReference type="PANTHER" id="PTHR45638:SF11">
    <property type="entry name" value="CYCLIC NUCLEOTIDE-GATED CATION CHANNEL SUBUNIT A"/>
    <property type="match status" value="1"/>
</dbReference>
<dbReference type="SUPFAM" id="SSF103473">
    <property type="entry name" value="MFS general substrate transporter"/>
    <property type="match status" value="1"/>
</dbReference>
<dbReference type="PANTHER" id="PTHR45638">
    <property type="entry name" value="CYCLIC NUCLEOTIDE-GATED CATION CHANNEL SUBUNIT A"/>
    <property type="match status" value="1"/>
</dbReference>
<keyword evidence="6 9" id="KW-0472">Membrane</keyword>
<dbReference type="InterPro" id="IPR014710">
    <property type="entry name" value="RmlC-like_jellyroll"/>
</dbReference>
<dbReference type="InterPro" id="IPR011989">
    <property type="entry name" value="ARM-like"/>
</dbReference>
<dbReference type="Gene3D" id="2.60.120.10">
    <property type="entry name" value="Jelly Rolls"/>
    <property type="match status" value="1"/>
</dbReference>
<reference evidence="11 12" key="1">
    <citation type="submission" date="2020-11" db="EMBL/GenBank/DDBJ databases">
        <authorList>
            <person name="Kim M.K."/>
        </authorList>
    </citation>
    <scope>NUCLEOTIDE SEQUENCE [LARGE SCALE GENOMIC DNA]</scope>
    <source>
        <strain evidence="11 12">BT683</strain>
    </source>
</reference>
<feature type="transmembrane region" description="Helical" evidence="9">
    <location>
        <begin position="175"/>
        <end position="193"/>
    </location>
</feature>
<comment type="subcellular location">
    <subcellularLocation>
        <location evidence="1">Membrane</location>
        <topology evidence="1">Multi-pass membrane protein</topology>
    </subcellularLocation>
</comment>
<dbReference type="InterPro" id="IPR016024">
    <property type="entry name" value="ARM-type_fold"/>
</dbReference>
<proteinExistence type="predicted"/>
<evidence type="ECO:0000256" key="2">
    <source>
        <dbReference type="ARBA" id="ARBA00022448"/>
    </source>
</evidence>
<evidence type="ECO:0000256" key="7">
    <source>
        <dbReference type="ARBA" id="ARBA00023286"/>
    </source>
</evidence>
<dbReference type="Pfam" id="PF00027">
    <property type="entry name" value="cNMP_binding"/>
    <property type="match status" value="1"/>
</dbReference>
<dbReference type="CDD" id="cd00038">
    <property type="entry name" value="CAP_ED"/>
    <property type="match status" value="1"/>
</dbReference>
<dbReference type="EMBL" id="JADQDQ010000009">
    <property type="protein sequence ID" value="MBF9239098.1"/>
    <property type="molecule type" value="Genomic_DNA"/>
</dbReference>
<evidence type="ECO:0000256" key="3">
    <source>
        <dbReference type="ARBA" id="ARBA00022692"/>
    </source>
</evidence>
<evidence type="ECO:0000256" key="9">
    <source>
        <dbReference type="SAM" id="Phobius"/>
    </source>
</evidence>
<feature type="transmembrane region" description="Helical" evidence="9">
    <location>
        <begin position="398"/>
        <end position="416"/>
    </location>
</feature>
<evidence type="ECO:0000256" key="4">
    <source>
        <dbReference type="ARBA" id="ARBA00022989"/>
    </source>
</evidence>
<dbReference type="PROSITE" id="PS50042">
    <property type="entry name" value="CNMP_BINDING_3"/>
    <property type="match status" value="1"/>
</dbReference>
<organism evidence="11 12">
    <name type="scientific">Hymenobacter jeongseonensis</name>
    <dbReference type="NCBI Taxonomy" id="2791027"/>
    <lineage>
        <taxon>Bacteria</taxon>
        <taxon>Pseudomonadati</taxon>
        <taxon>Bacteroidota</taxon>
        <taxon>Cytophagia</taxon>
        <taxon>Cytophagales</taxon>
        <taxon>Hymenobacteraceae</taxon>
        <taxon>Hymenobacter</taxon>
    </lineage>
</organism>
<keyword evidence="4 9" id="KW-1133">Transmembrane helix</keyword>
<feature type="transmembrane region" description="Helical" evidence="9">
    <location>
        <begin position="122"/>
        <end position="141"/>
    </location>
</feature>
<keyword evidence="2" id="KW-0813">Transport</keyword>